<dbReference type="AlphaFoldDB" id="A0A9Q4KR12"/>
<dbReference type="EMBL" id="JAKELO010000002">
    <property type="protein sequence ID" value="MDE4908750.1"/>
    <property type="molecule type" value="Genomic_DNA"/>
</dbReference>
<feature type="transmembrane region" description="Helical" evidence="1">
    <location>
        <begin position="407"/>
        <end position="428"/>
    </location>
</feature>
<feature type="transmembrane region" description="Helical" evidence="1">
    <location>
        <begin position="247"/>
        <end position="265"/>
    </location>
</feature>
<keyword evidence="1" id="KW-0472">Membrane</keyword>
<gene>
    <name evidence="2" type="ORF">L0665_09040</name>
</gene>
<evidence type="ECO:0000313" key="2">
    <source>
        <dbReference type="EMBL" id="MDE4908750.1"/>
    </source>
</evidence>
<feature type="transmembrane region" description="Helical" evidence="1">
    <location>
        <begin position="371"/>
        <end position="395"/>
    </location>
</feature>
<dbReference type="Proteomes" id="UP001143747">
    <property type="component" value="Unassembled WGS sequence"/>
</dbReference>
<feature type="transmembrane region" description="Helical" evidence="1">
    <location>
        <begin position="216"/>
        <end position="241"/>
    </location>
</feature>
<keyword evidence="1" id="KW-0812">Transmembrane</keyword>
<evidence type="ECO:0008006" key="4">
    <source>
        <dbReference type="Google" id="ProtNLM"/>
    </source>
</evidence>
<accession>A0A9Q4KR12</accession>
<sequence length="492" mass="57051">MFLRIENSLAGTPHSYRFILPHQAGPEHTILEALLADSIWEGISPPEIVLIYCGENEPDHTTDPFEGDIAHTIERVRAENATPGFNPVHDTIIDWCTLALLIGEWEPGANLYKPGSVFDLARNHGRTIFAVDPMNGRHYELPHDDMIFDSYAQLNQYNTENVNLSDYSATYQRYITSLHEETVVASLDDTVLEPIYGSLLPYFTQTRLLAKKYQRLHTWTGTLVTLLAALAVATITFQTLFLPELPWLVWVEVLEISFIILLMYASRHGDFHRRWIDYNFLAERLRAAFFLCIICIQCEKPDTPPHMSMAHRPNDWMVMAFEEIMATRPISFCRLDIPYVPIKKFFRSAWVTNRLTFYEKARKSAQRTYTLLTYAGVAIFFVTLILAVLHATGIGHWETDYPFRVPMILAFFTITLPAVGSAIAALRLQREYQRNAERYAHTVRHITAIRNQIQHAKNMKDLCQFLEEMNEVTLREQQDWRIIFRFRRVEAM</sequence>
<keyword evidence="3" id="KW-1185">Reference proteome</keyword>
<comment type="caution">
    <text evidence="2">The sequence shown here is derived from an EMBL/GenBank/DDBJ whole genome shotgun (WGS) entry which is preliminary data.</text>
</comment>
<evidence type="ECO:0000313" key="3">
    <source>
        <dbReference type="Proteomes" id="UP001143747"/>
    </source>
</evidence>
<protein>
    <recommendedName>
        <fullName evidence="4">SMODS and SLOG-associating 2TM effector domain-containing protein</fullName>
    </recommendedName>
</protein>
<name>A0A9Q4KR12_9EURY</name>
<organism evidence="2 3">
    <name type="scientific">Methanogenium marinum</name>
    <dbReference type="NCBI Taxonomy" id="348610"/>
    <lineage>
        <taxon>Archaea</taxon>
        <taxon>Methanobacteriati</taxon>
        <taxon>Methanobacteriota</taxon>
        <taxon>Stenosarchaea group</taxon>
        <taxon>Methanomicrobia</taxon>
        <taxon>Methanomicrobiales</taxon>
        <taxon>Methanomicrobiaceae</taxon>
        <taxon>Methanogenium</taxon>
    </lineage>
</organism>
<proteinExistence type="predicted"/>
<keyword evidence="1" id="KW-1133">Transmembrane helix</keyword>
<dbReference type="RefSeq" id="WP_274925363.1">
    <property type="nucleotide sequence ID" value="NZ_JAKELO010000002.1"/>
</dbReference>
<evidence type="ECO:0000256" key="1">
    <source>
        <dbReference type="SAM" id="Phobius"/>
    </source>
</evidence>
<reference evidence="2" key="1">
    <citation type="submission" date="2022-01" db="EMBL/GenBank/DDBJ databases">
        <title>Draft genome of Methanogenium marinum DSM 15558.</title>
        <authorList>
            <person name="Chen S.-C."/>
            <person name="You Y.-T."/>
        </authorList>
    </citation>
    <scope>NUCLEOTIDE SEQUENCE</scope>
    <source>
        <strain evidence="2">DSM 15558</strain>
    </source>
</reference>